<dbReference type="Gene3D" id="3.40.50.850">
    <property type="entry name" value="Isochorismatase-like"/>
    <property type="match status" value="1"/>
</dbReference>
<proteinExistence type="predicted"/>
<dbReference type="PANTHER" id="PTHR43559:SF3">
    <property type="entry name" value="HYDROLASE YCAC-RELATED"/>
    <property type="match status" value="1"/>
</dbReference>
<sequence length="188" mass="20117">MSGRLDVHSAALLLVDHQTGLLSLNNVLALANAAELPTILATSFETGPNSSILPELLEIFPEVPLIARPGQTNAWDDAKFVQAVKATGKQQLTIAGVVTEVCAAFVTFPRSGLAVVHASGAFDDITRSSAVARMVAAGAQPMTWFGVACELHRDWRNHVEDLGAPLCKHIADYQNLVSRYSSFTVAHK</sequence>
<accession>A0AAV2Z7Z3</accession>
<protein>
    <recommendedName>
        <fullName evidence="3">Isochorismatase hydrolase</fullName>
    </recommendedName>
</protein>
<dbReference type="PANTHER" id="PTHR43559">
    <property type="entry name" value="HYDROLASE YCAC-RELATED"/>
    <property type="match status" value="1"/>
</dbReference>
<evidence type="ECO:0000313" key="1">
    <source>
        <dbReference type="EMBL" id="DBA02139.1"/>
    </source>
</evidence>
<dbReference type="EMBL" id="DAKRPA010000036">
    <property type="protein sequence ID" value="DBA02139.1"/>
    <property type="molecule type" value="Genomic_DNA"/>
</dbReference>
<evidence type="ECO:0000313" key="2">
    <source>
        <dbReference type="Proteomes" id="UP001146120"/>
    </source>
</evidence>
<dbReference type="InterPro" id="IPR036380">
    <property type="entry name" value="Isochorismatase-like_sf"/>
</dbReference>
<keyword evidence="2" id="KW-1185">Reference proteome</keyword>
<comment type="caution">
    <text evidence="1">The sequence shown here is derived from an EMBL/GenBank/DDBJ whole genome shotgun (WGS) entry which is preliminary data.</text>
</comment>
<dbReference type="InterPro" id="IPR053152">
    <property type="entry name" value="Hydrolase_YcaC-like"/>
</dbReference>
<reference evidence="1" key="1">
    <citation type="submission" date="2022-11" db="EMBL/GenBank/DDBJ databases">
        <authorList>
            <person name="Morgan W.R."/>
            <person name="Tartar A."/>
        </authorList>
    </citation>
    <scope>NUCLEOTIDE SEQUENCE</scope>
    <source>
        <strain evidence="1">ARSEF 373</strain>
    </source>
</reference>
<dbReference type="Proteomes" id="UP001146120">
    <property type="component" value="Unassembled WGS sequence"/>
</dbReference>
<dbReference type="AlphaFoldDB" id="A0AAV2Z7Z3"/>
<evidence type="ECO:0008006" key="3">
    <source>
        <dbReference type="Google" id="ProtNLM"/>
    </source>
</evidence>
<organism evidence="1 2">
    <name type="scientific">Lagenidium giganteum</name>
    <dbReference type="NCBI Taxonomy" id="4803"/>
    <lineage>
        <taxon>Eukaryota</taxon>
        <taxon>Sar</taxon>
        <taxon>Stramenopiles</taxon>
        <taxon>Oomycota</taxon>
        <taxon>Peronosporomycetes</taxon>
        <taxon>Pythiales</taxon>
        <taxon>Pythiaceae</taxon>
    </lineage>
</organism>
<name>A0AAV2Z7Z3_9STRA</name>
<reference evidence="1" key="2">
    <citation type="journal article" date="2023" name="Microbiol Resour">
        <title>Decontamination and Annotation of the Draft Genome Sequence of the Oomycete Lagenidium giganteum ARSEF 373.</title>
        <authorList>
            <person name="Morgan W.R."/>
            <person name="Tartar A."/>
        </authorList>
    </citation>
    <scope>NUCLEOTIDE SEQUENCE</scope>
    <source>
        <strain evidence="1">ARSEF 373</strain>
    </source>
</reference>
<gene>
    <name evidence="1" type="ORF">N0F65_011206</name>
</gene>
<dbReference type="SUPFAM" id="SSF52499">
    <property type="entry name" value="Isochorismatase-like hydrolases"/>
    <property type="match status" value="1"/>
</dbReference>